<organism evidence="2">
    <name type="scientific">marine sediment metagenome</name>
    <dbReference type="NCBI Taxonomy" id="412755"/>
    <lineage>
        <taxon>unclassified sequences</taxon>
        <taxon>metagenomes</taxon>
        <taxon>ecological metagenomes</taxon>
    </lineage>
</organism>
<sequence length="31" mass="3918">RKREQKVEQELPEKAPKPGKQWEMPRRWHAY</sequence>
<evidence type="ECO:0000256" key="1">
    <source>
        <dbReference type="SAM" id="MobiDB-lite"/>
    </source>
</evidence>
<proteinExistence type="predicted"/>
<dbReference type="EMBL" id="BARU01020480">
    <property type="protein sequence ID" value="GAH49505.1"/>
    <property type="molecule type" value="Genomic_DNA"/>
</dbReference>
<gene>
    <name evidence="2" type="ORF">S03H2_33628</name>
</gene>
<protein>
    <submittedName>
        <fullName evidence="2">Uncharacterized protein</fullName>
    </submittedName>
</protein>
<evidence type="ECO:0000313" key="2">
    <source>
        <dbReference type="EMBL" id="GAH49505.1"/>
    </source>
</evidence>
<feature type="region of interest" description="Disordered" evidence="1">
    <location>
        <begin position="1"/>
        <end position="31"/>
    </location>
</feature>
<feature type="compositionally biased region" description="Basic and acidic residues" evidence="1">
    <location>
        <begin position="1"/>
        <end position="16"/>
    </location>
</feature>
<accession>X1GXG1</accession>
<dbReference type="AlphaFoldDB" id="X1GXG1"/>
<comment type="caution">
    <text evidence="2">The sequence shown here is derived from an EMBL/GenBank/DDBJ whole genome shotgun (WGS) entry which is preliminary data.</text>
</comment>
<feature type="non-terminal residue" evidence="2">
    <location>
        <position position="1"/>
    </location>
</feature>
<name>X1GXG1_9ZZZZ</name>
<reference evidence="2" key="1">
    <citation type="journal article" date="2014" name="Front. Microbiol.">
        <title>High frequency of phylogenetically diverse reductive dehalogenase-homologous genes in deep subseafloor sedimentary metagenomes.</title>
        <authorList>
            <person name="Kawai M."/>
            <person name="Futagami T."/>
            <person name="Toyoda A."/>
            <person name="Takaki Y."/>
            <person name="Nishi S."/>
            <person name="Hori S."/>
            <person name="Arai W."/>
            <person name="Tsubouchi T."/>
            <person name="Morono Y."/>
            <person name="Uchiyama I."/>
            <person name="Ito T."/>
            <person name="Fujiyama A."/>
            <person name="Inagaki F."/>
            <person name="Takami H."/>
        </authorList>
    </citation>
    <scope>NUCLEOTIDE SEQUENCE</scope>
    <source>
        <strain evidence="2">Expedition CK06-06</strain>
    </source>
</reference>